<dbReference type="GO" id="GO:0005524">
    <property type="term" value="F:ATP binding"/>
    <property type="evidence" value="ECO:0007669"/>
    <property type="project" value="UniProtKB-KW"/>
</dbReference>
<dbReference type="Pfam" id="PF02686">
    <property type="entry name" value="GatC"/>
    <property type="match status" value="1"/>
</dbReference>
<keyword evidence="2" id="KW-0808">Transferase</keyword>
<dbReference type="EMBL" id="JRZE01000002">
    <property type="protein sequence ID" value="KHF45572.1"/>
    <property type="molecule type" value="Genomic_DNA"/>
</dbReference>
<accession>A0A837DE27</accession>
<dbReference type="Gene3D" id="1.10.20.60">
    <property type="entry name" value="Glu-tRNAGln amidotransferase C subunit, N-terminal domain"/>
    <property type="match status" value="1"/>
</dbReference>
<comment type="similarity">
    <text evidence="1">Belongs to the GatC family.</text>
</comment>
<comment type="subunit">
    <text evidence="1">Heterotrimer of A, B and C subunits.</text>
</comment>
<keyword evidence="1" id="KW-0067">ATP-binding</keyword>
<dbReference type="Proteomes" id="UP000030848">
    <property type="component" value="Unassembled WGS sequence"/>
</dbReference>
<dbReference type="GO" id="GO:0006450">
    <property type="term" value="P:regulation of translational fidelity"/>
    <property type="evidence" value="ECO:0007669"/>
    <property type="project" value="InterPro"/>
</dbReference>
<evidence type="ECO:0000313" key="2">
    <source>
        <dbReference type="EMBL" id="KHF45572.1"/>
    </source>
</evidence>
<dbReference type="InterPro" id="IPR036113">
    <property type="entry name" value="Asp/Glu-ADT_sf_sub_c"/>
</dbReference>
<dbReference type="InterPro" id="IPR003837">
    <property type="entry name" value="GatC"/>
</dbReference>
<dbReference type="GO" id="GO:0006412">
    <property type="term" value="P:translation"/>
    <property type="evidence" value="ECO:0007669"/>
    <property type="project" value="UniProtKB-UniRule"/>
</dbReference>
<dbReference type="AlphaFoldDB" id="A0A837DE27"/>
<comment type="catalytic activity">
    <reaction evidence="1">
        <text>L-glutamyl-tRNA(Gln) + L-glutamine + ATP + H2O = L-glutaminyl-tRNA(Gln) + L-glutamate + ADP + phosphate + H(+)</text>
        <dbReference type="Rhea" id="RHEA:17521"/>
        <dbReference type="Rhea" id="RHEA-COMP:9681"/>
        <dbReference type="Rhea" id="RHEA-COMP:9684"/>
        <dbReference type="ChEBI" id="CHEBI:15377"/>
        <dbReference type="ChEBI" id="CHEBI:15378"/>
        <dbReference type="ChEBI" id="CHEBI:29985"/>
        <dbReference type="ChEBI" id="CHEBI:30616"/>
        <dbReference type="ChEBI" id="CHEBI:43474"/>
        <dbReference type="ChEBI" id="CHEBI:58359"/>
        <dbReference type="ChEBI" id="CHEBI:78520"/>
        <dbReference type="ChEBI" id="CHEBI:78521"/>
        <dbReference type="ChEBI" id="CHEBI:456216"/>
    </reaction>
</comment>
<dbReference type="HAMAP" id="MF_00122">
    <property type="entry name" value="GatC"/>
    <property type="match status" value="1"/>
</dbReference>
<dbReference type="RefSeq" id="WP_012796362.1">
    <property type="nucleotide sequence ID" value="NZ_CALJZO010000070.1"/>
</dbReference>
<dbReference type="PANTHER" id="PTHR15004:SF0">
    <property type="entry name" value="GLUTAMYL-TRNA(GLN) AMIDOTRANSFERASE SUBUNIT C, MITOCHONDRIAL"/>
    <property type="match status" value="1"/>
</dbReference>
<dbReference type="NCBIfam" id="TIGR00135">
    <property type="entry name" value="gatC"/>
    <property type="match status" value="1"/>
</dbReference>
<proteinExistence type="inferred from homology"/>
<comment type="function">
    <text evidence="1">Allows the formation of correctly charged Asn-tRNA(Asn) or Gln-tRNA(Gln) through the transamidation of misacylated Asp-tRNA(Asn) or Glu-tRNA(Gln) in organisms which lack either or both of asparaginyl-tRNA or glutaminyl-tRNA synthetases. The reaction takes place in the presence of glutamine and ATP through an activated phospho-Asp-tRNA(Asn) or phospho-Glu-tRNA(Gln).</text>
</comment>
<protein>
    <recommendedName>
        <fullName evidence="1">Aspartyl/glutamyl-tRNA(Asn/Gln) amidotransferase subunit C</fullName>
        <shortName evidence="1">Asp/Glu-ADT subunit C</shortName>
        <ecNumber evidence="1">6.3.5.-</ecNumber>
    </recommendedName>
</protein>
<evidence type="ECO:0000313" key="3">
    <source>
        <dbReference type="Proteomes" id="UP000030848"/>
    </source>
</evidence>
<dbReference type="PANTHER" id="PTHR15004">
    <property type="entry name" value="GLUTAMYL-TRNA(GLN) AMIDOTRANSFERASE SUBUNIT C, MITOCHONDRIAL"/>
    <property type="match status" value="1"/>
</dbReference>
<keyword evidence="1" id="KW-0547">Nucleotide-binding</keyword>
<dbReference type="EC" id="6.3.5.-" evidence="1"/>
<gene>
    <name evidence="1" type="primary">gatC</name>
    <name evidence="2" type="ORF">MINT15_07890</name>
</gene>
<organism evidence="2 3">
    <name type="scientific">Saccharomonospora viridis</name>
    <dbReference type="NCBI Taxonomy" id="1852"/>
    <lineage>
        <taxon>Bacteria</taxon>
        <taxon>Bacillati</taxon>
        <taxon>Actinomycetota</taxon>
        <taxon>Actinomycetes</taxon>
        <taxon>Pseudonocardiales</taxon>
        <taxon>Pseudonocardiaceae</taxon>
        <taxon>Saccharomonospora</taxon>
    </lineage>
</organism>
<dbReference type="GO" id="GO:0070681">
    <property type="term" value="P:glutaminyl-tRNAGln biosynthesis via transamidation"/>
    <property type="evidence" value="ECO:0007669"/>
    <property type="project" value="TreeGrafter"/>
</dbReference>
<dbReference type="SUPFAM" id="SSF141000">
    <property type="entry name" value="Glu-tRNAGln amidotransferase C subunit"/>
    <property type="match status" value="1"/>
</dbReference>
<sequence length="99" mass="10898">MSNISRDEIAHLAKLARMNVTEEELDLFVGRLDQVLNEVAKVSEVASDDIPPMTHAVALTNAFRDDEVRPGLSQEEALSGAPAVEDGRFRVPRILGEEQ</sequence>
<dbReference type="OrthoDB" id="5295223at2"/>
<dbReference type="GO" id="GO:0016740">
    <property type="term" value="F:transferase activity"/>
    <property type="evidence" value="ECO:0007669"/>
    <property type="project" value="UniProtKB-KW"/>
</dbReference>
<dbReference type="GO" id="GO:0050567">
    <property type="term" value="F:glutaminyl-tRNA synthase (glutamine-hydrolyzing) activity"/>
    <property type="evidence" value="ECO:0007669"/>
    <property type="project" value="UniProtKB-UniRule"/>
</dbReference>
<name>A0A837DE27_9PSEU</name>
<evidence type="ECO:0000256" key="1">
    <source>
        <dbReference type="HAMAP-Rule" id="MF_00122"/>
    </source>
</evidence>
<keyword evidence="1" id="KW-0436">Ligase</keyword>
<comment type="caution">
    <text evidence="2">The sequence shown here is derived from an EMBL/GenBank/DDBJ whole genome shotgun (WGS) entry which is preliminary data.</text>
</comment>
<keyword evidence="1" id="KW-0648">Protein biosynthesis</keyword>
<dbReference type="OMA" id="VTPMAMK"/>
<reference evidence="2 3" key="1">
    <citation type="submission" date="2014-10" db="EMBL/GenBank/DDBJ databases">
        <title>Genome sequence of Micropolyspora internatus JCM3315.</title>
        <authorList>
            <person name="Shin S.-K."/>
            <person name="Yi H."/>
        </authorList>
    </citation>
    <scope>NUCLEOTIDE SEQUENCE [LARGE SCALE GENOMIC DNA]</scope>
    <source>
        <strain evidence="2 3">JCM 3315</strain>
    </source>
</reference>
<comment type="catalytic activity">
    <reaction evidence="1">
        <text>L-aspartyl-tRNA(Asn) + L-glutamine + ATP + H2O = L-asparaginyl-tRNA(Asn) + L-glutamate + ADP + phosphate + 2 H(+)</text>
        <dbReference type="Rhea" id="RHEA:14513"/>
        <dbReference type="Rhea" id="RHEA-COMP:9674"/>
        <dbReference type="Rhea" id="RHEA-COMP:9677"/>
        <dbReference type="ChEBI" id="CHEBI:15377"/>
        <dbReference type="ChEBI" id="CHEBI:15378"/>
        <dbReference type="ChEBI" id="CHEBI:29985"/>
        <dbReference type="ChEBI" id="CHEBI:30616"/>
        <dbReference type="ChEBI" id="CHEBI:43474"/>
        <dbReference type="ChEBI" id="CHEBI:58359"/>
        <dbReference type="ChEBI" id="CHEBI:78515"/>
        <dbReference type="ChEBI" id="CHEBI:78516"/>
        <dbReference type="ChEBI" id="CHEBI:456216"/>
    </reaction>
</comment>